<name>A0AB34INB7_PRYPA</name>
<dbReference type="Proteomes" id="UP001515480">
    <property type="component" value="Unassembled WGS sequence"/>
</dbReference>
<evidence type="ECO:0000313" key="2">
    <source>
        <dbReference type="EMBL" id="KAL1503697.1"/>
    </source>
</evidence>
<keyword evidence="3" id="KW-1185">Reference proteome</keyword>
<dbReference type="AlphaFoldDB" id="A0AB34INB7"/>
<sequence length="182" mass="20305">MVEAASCALLSHTAHDHAEDLTSLRMMSQGETTAQTKLKRLDAEEELLRRVKRCLEGELRTLQARALPGVHALSSSVARGSGAPQEEQMKLEQLLREEKEKEEAEVQADVQRVLRSLEQTPAAEATDAGLQRSPPHDHERIPSPMYYPEAQLHDASQRDDDELSREWGPAEASEFDLFGVPV</sequence>
<evidence type="ECO:0000256" key="1">
    <source>
        <dbReference type="SAM" id="MobiDB-lite"/>
    </source>
</evidence>
<organism evidence="2 3">
    <name type="scientific">Prymnesium parvum</name>
    <name type="common">Toxic golden alga</name>
    <dbReference type="NCBI Taxonomy" id="97485"/>
    <lineage>
        <taxon>Eukaryota</taxon>
        <taxon>Haptista</taxon>
        <taxon>Haptophyta</taxon>
        <taxon>Prymnesiophyceae</taxon>
        <taxon>Prymnesiales</taxon>
        <taxon>Prymnesiaceae</taxon>
        <taxon>Prymnesium</taxon>
    </lineage>
</organism>
<protein>
    <submittedName>
        <fullName evidence="2">Uncharacterized protein</fullName>
    </submittedName>
</protein>
<dbReference type="EMBL" id="JBGBPQ010000021">
    <property type="protein sequence ID" value="KAL1503697.1"/>
    <property type="molecule type" value="Genomic_DNA"/>
</dbReference>
<proteinExistence type="predicted"/>
<comment type="caution">
    <text evidence="2">The sequence shown here is derived from an EMBL/GenBank/DDBJ whole genome shotgun (WGS) entry which is preliminary data.</text>
</comment>
<accession>A0AB34INB7</accession>
<reference evidence="2 3" key="1">
    <citation type="journal article" date="2024" name="Science">
        <title>Giant polyketide synthase enzymes in the biosynthesis of giant marine polyether toxins.</title>
        <authorList>
            <person name="Fallon T.R."/>
            <person name="Shende V.V."/>
            <person name="Wierzbicki I.H."/>
            <person name="Pendleton A.L."/>
            <person name="Watervoot N.F."/>
            <person name="Auber R.P."/>
            <person name="Gonzalez D.J."/>
            <person name="Wisecaver J.H."/>
            <person name="Moore B.S."/>
        </authorList>
    </citation>
    <scope>NUCLEOTIDE SEQUENCE [LARGE SCALE GENOMIC DNA]</scope>
    <source>
        <strain evidence="2 3">12B1</strain>
    </source>
</reference>
<evidence type="ECO:0000313" key="3">
    <source>
        <dbReference type="Proteomes" id="UP001515480"/>
    </source>
</evidence>
<gene>
    <name evidence="2" type="ORF">AB1Y20_012170</name>
</gene>
<feature type="region of interest" description="Disordered" evidence="1">
    <location>
        <begin position="121"/>
        <end position="182"/>
    </location>
</feature>